<protein>
    <submittedName>
        <fullName evidence="4">ArsR family transcriptional regulator</fullName>
    </submittedName>
</protein>
<dbReference type="Pfam" id="PF01022">
    <property type="entry name" value="HTH_5"/>
    <property type="match status" value="1"/>
</dbReference>
<dbReference type="SUPFAM" id="SSF46785">
    <property type="entry name" value="Winged helix' DNA-binding domain"/>
    <property type="match status" value="1"/>
</dbReference>
<dbReference type="EMBL" id="AP022870">
    <property type="protein sequence ID" value="BCB75750.1"/>
    <property type="molecule type" value="Genomic_DNA"/>
</dbReference>
<dbReference type="PANTHER" id="PTHR43428">
    <property type="entry name" value="ARSENATE REDUCTASE"/>
    <property type="match status" value="1"/>
</dbReference>
<dbReference type="Gene3D" id="3.40.50.2300">
    <property type="match status" value="1"/>
</dbReference>
<evidence type="ECO:0000313" key="4">
    <source>
        <dbReference type="EMBL" id="BCB75750.1"/>
    </source>
</evidence>
<dbReference type="GO" id="GO:0046685">
    <property type="term" value="P:response to arsenic-containing substance"/>
    <property type="evidence" value="ECO:0007669"/>
    <property type="project" value="UniProtKB-KW"/>
</dbReference>
<dbReference type="PANTHER" id="PTHR43428:SF1">
    <property type="entry name" value="ARSENATE REDUCTASE"/>
    <property type="match status" value="1"/>
</dbReference>
<accession>A0A6F8XPL4</accession>
<evidence type="ECO:0000259" key="3">
    <source>
        <dbReference type="SMART" id="SM00418"/>
    </source>
</evidence>
<evidence type="ECO:0000259" key="2">
    <source>
        <dbReference type="SMART" id="SM00226"/>
    </source>
</evidence>
<dbReference type="Proteomes" id="UP000502508">
    <property type="component" value="Chromosome"/>
</dbReference>
<dbReference type="InterPro" id="IPR036390">
    <property type="entry name" value="WH_DNA-bd_sf"/>
</dbReference>
<dbReference type="InterPro" id="IPR011991">
    <property type="entry name" value="ArsR-like_HTH"/>
</dbReference>
<dbReference type="Pfam" id="PF01451">
    <property type="entry name" value="LMWPc"/>
    <property type="match status" value="1"/>
</dbReference>
<name>A0A6F8XPL4_9ACTN</name>
<dbReference type="SMART" id="SM00226">
    <property type="entry name" value="LMWPc"/>
    <property type="match status" value="1"/>
</dbReference>
<evidence type="ECO:0000313" key="5">
    <source>
        <dbReference type="Proteomes" id="UP000502508"/>
    </source>
</evidence>
<dbReference type="SUPFAM" id="SSF52788">
    <property type="entry name" value="Phosphotyrosine protein phosphatases I"/>
    <property type="match status" value="1"/>
</dbReference>
<dbReference type="KEGG" id="pfla:Pflav_021600"/>
<dbReference type="AlphaFoldDB" id="A0A6F8XPL4"/>
<keyword evidence="1" id="KW-0059">Arsenical resistance</keyword>
<keyword evidence="5" id="KW-1185">Reference proteome</keyword>
<dbReference type="InterPro" id="IPR001845">
    <property type="entry name" value="HTH_ArsR_DNA-bd_dom"/>
</dbReference>
<dbReference type="InterPro" id="IPR023485">
    <property type="entry name" value="Ptyr_pPase"/>
</dbReference>
<organism evidence="4 5">
    <name type="scientific">Phytohabitans flavus</name>
    <dbReference type="NCBI Taxonomy" id="1076124"/>
    <lineage>
        <taxon>Bacteria</taxon>
        <taxon>Bacillati</taxon>
        <taxon>Actinomycetota</taxon>
        <taxon>Actinomycetes</taxon>
        <taxon>Micromonosporales</taxon>
        <taxon>Micromonosporaceae</taxon>
    </lineage>
</organism>
<dbReference type="CDD" id="cd16345">
    <property type="entry name" value="LMWP_ArsC"/>
    <property type="match status" value="1"/>
</dbReference>
<dbReference type="GO" id="GO:0003700">
    <property type="term" value="F:DNA-binding transcription factor activity"/>
    <property type="evidence" value="ECO:0007669"/>
    <property type="project" value="InterPro"/>
</dbReference>
<feature type="domain" description="Phosphotyrosine protein phosphatase I" evidence="2">
    <location>
        <begin position="111"/>
        <end position="239"/>
    </location>
</feature>
<dbReference type="CDD" id="cd00090">
    <property type="entry name" value="HTH_ARSR"/>
    <property type="match status" value="1"/>
</dbReference>
<dbReference type="Gene3D" id="1.10.10.10">
    <property type="entry name" value="Winged helix-like DNA-binding domain superfamily/Winged helix DNA-binding domain"/>
    <property type="match status" value="1"/>
</dbReference>
<gene>
    <name evidence="4" type="ORF">Pflav_021600</name>
</gene>
<proteinExistence type="predicted"/>
<dbReference type="SMART" id="SM00418">
    <property type="entry name" value="HTH_ARSR"/>
    <property type="match status" value="1"/>
</dbReference>
<sequence length="248" mass="26666">MGELDAAPPAFLGLAGHPVRWRLLTALARSDRQVHELTALVGEPQNLVSYHLGRLRAAGLVFVRRSAADGRVGFYALDLARCGDLLAAAGAALHPALALVPPPLAGFAPPGAVLFLCTGNSARSQMAEVLLQRARPELTVASAGSHPKPLHPDAVRVMAERGIDMSERRSKHLGEFTGDRFGHVVTLCDRVRLVAPDFPGEPERVHWSIPDPARAGDGLAAFVRTADELSTRIHYLLHRIMPTSTVED</sequence>
<reference evidence="4 5" key="2">
    <citation type="submission" date="2020-03" db="EMBL/GenBank/DDBJ databases">
        <authorList>
            <person name="Ichikawa N."/>
            <person name="Kimura A."/>
            <person name="Kitahashi Y."/>
            <person name="Uohara A."/>
        </authorList>
    </citation>
    <scope>NUCLEOTIDE SEQUENCE [LARGE SCALE GENOMIC DNA]</scope>
    <source>
        <strain evidence="4 5">NBRC 107702</strain>
    </source>
</reference>
<dbReference type="InterPro" id="IPR036388">
    <property type="entry name" value="WH-like_DNA-bd_sf"/>
</dbReference>
<reference evidence="4 5" key="1">
    <citation type="submission" date="2020-03" db="EMBL/GenBank/DDBJ databases">
        <title>Whole genome shotgun sequence of Phytohabitans flavus NBRC 107702.</title>
        <authorList>
            <person name="Komaki H."/>
            <person name="Tamura T."/>
        </authorList>
    </citation>
    <scope>NUCLEOTIDE SEQUENCE [LARGE SCALE GENOMIC DNA]</scope>
    <source>
        <strain evidence="4 5">NBRC 107702</strain>
    </source>
</reference>
<feature type="domain" description="HTH arsR-type" evidence="3">
    <location>
        <begin position="10"/>
        <end position="94"/>
    </location>
</feature>
<dbReference type="RefSeq" id="WP_173035702.1">
    <property type="nucleotide sequence ID" value="NZ_AP022870.1"/>
</dbReference>
<dbReference type="InterPro" id="IPR036196">
    <property type="entry name" value="Ptyr_pPase_sf"/>
</dbReference>
<evidence type="ECO:0000256" key="1">
    <source>
        <dbReference type="ARBA" id="ARBA00022849"/>
    </source>
</evidence>